<feature type="domain" description="SprT-like" evidence="2">
    <location>
        <begin position="62"/>
        <end position="144"/>
    </location>
</feature>
<accession>A0A4Q1B0V0</accession>
<dbReference type="Pfam" id="PF10263">
    <property type="entry name" value="SprT-like"/>
    <property type="match status" value="1"/>
</dbReference>
<evidence type="ECO:0000313" key="4">
    <source>
        <dbReference type="Proteomes" id="UP000289718"/>
    </source>
</evidence>
<sequence>MFLNRLKIFFITTIIMGSILLIYSLYNSYKFKNSPLEKNIQERIQKKYLYLQSLAYTKFGITRKVPLIISDKLPAKFFGIATYSKKTGKIEIYLNKNRFKESLDYMIDDVLPHEYAHAIMFILGDFSDENAGHSKKWQDICIALEGKKCNRFVNNNDIIFDKTNLF</sequence>
<name>A0A4Q1B0V0_9BACT</name>
<keyword evidence="1" id="KW-1133">Transmembrane helix</keyword>
<gene>
    <name evidence="3" type="ORF">CP965_10065</name>
</gene>
<dbReference type="InterPro" id="IPR006640">
    <property type="entry name" value="SprT-like_domain"/>
</dbReference>
<keyword evidence="4" id="KW-1185">Reference proteome</keyword>
<dbReference type="Proteomes" id="UP000289718">
    <property type="component" value="Unassembled WGS sequence"/>
</dbReference>
<reference evidence="3 4" key="1">
    <citation type="submission" date="2017-09" db="EMBL/GenBank/DDBJ databases">
        <title>Genomics of the genus Arcobacter.</title>
        <authorList>
            <person name="Perez-Cataluna A."/>
            <person name="Figueras M.J."/>
            <person name="Salas-Masso N."/>
        </authorList>
    </citation>
    <scope>NUCLEOTIDE SEQUENCE [LARGE SCALE GENOMIC DNA]</scope>
    <source>
        <strain evidence="3 4">F156-34</strain>
    </source>
</reference>
<keyword evidence="1" id="KW-0472">Membrane</keyword>
<dbReference type="OrthoDB" id="5344041at2"/>
<evidence type="ECO:0000313" key="3">
    <source>
        <dbReference type="EMBL" id="RXK12117.1"/>
    </source>
</evidence>
<evidence type="ECO:0000259" key="2">
    <source>
        <dbReference type="Pfam" id="PF10263"/>
    </source>
</evidence>
<dbReference type="EMBL" id="NXIE01000004">
    <property type="protein sequence ID" value="RXK12117.1"/>
    <property type="molecule type" value="Genomic_DNA"/>
</dbReference>
<evidence type="ECO:0000256" key="1">
    <source>
        <dbReference type="SAM" id="Phobius"/>
    </source>
</evidence>
<dbReference type="GO" id="GO:0006950">
    <property type="term" value="P:response to stress"/>
    <property type="evidence" value="ECO:0007669"/>
    <property type="project" value="UniProtKB-ARBA"/>
</dbReference>
<dbReference type="AlphaFoldDB" id="A0A4Q1B0V0"/>
<dbReference type="RefSeq" id="WP_129061982.1">
    <property type="nucleotide sequence ID" value="NZ_NXIE01000004.1"/>
</dbReference>
<protein>
    <recommendedName>
        <fullName evidence="2">SprT-like domain-containing protein</fullName>
    </recommendedName>
</protein>
<proteinExistence type="predicted"/>
<feature type="transmembrane region" description="Helical" evidence="1">
    <location>
        <begin position="6"/>
        <end position="26"/>
    </location>
</feature>
<organism evidence="3 4">
    <name type="scientific">Halarcobacter mediterraneus</name>
    <dbReference type="NCBI Taxonomy" id="2023153"/>
    <lineage>
        <taxon>Bacteria</taxon>
        <taxon>Pseudomonadati</taxon>
        <taxon>Campylobacterota</taxon>
        <taxon>Epsilonproteobacteria</taxon>
        <taxon>Campylobacterales</taxon>
        <taxon>Arcobacteraceae</taxon>
        <taxon>Halarcobacter</taxon>
    </lineage>
</organism>
<keyword evidence="1" id="KW-0812">Transmembrane</keyword>
<comment type="caution">
    <text evidence="3">The sequence shown here is derived from an EMBL/GenBank/DDBJ whole genome shotgun (WGS) entry which is preliminary data.</text>
</comment>